<proteinExistence type="predicted"/>
<name>A0A2I6S8A4_9RHOO</name>
<protein>
    <recommendedName>
        <fullName evidence="5">Pilus assembly protein PilW</fullName>
    </recommendedName>
</protein>
<dbReference type="OrthoDB" id="5496259at2"/>
<evidence type="ECO:0000313" key="4">
    <source>
        <dbReference type="Proteomes" id="UP000242205"/>
    </source>
</evidence>
<dbReference type="Pfam" id="PF16074">
    <property type="entry name" value="PilW"/>
    <property type="match status" value="1"/>
</dbReference>
<feature type="region of interest" description="Disordered" evidence="1">
    <location>
        <begin position="300"/>
        <end position="336"/>
    </location>
</feature>
<evidence type="ECO:0000256" key="1">
    <source>
        <dbReference type="SAM" id="MobiDB-lite"/>
    </source>
</evidence>
<dbReference type="InterPro" id="IPR012902">
    <property type="entry name" value="N_methyl_site"/>
</dbReference>
<dbReference type="PROSITE" id="PS00409">
    <property type="entry name" value="PROKAR_NTER_METHYL"/>
    <property type="match status" value="1"/>
</dbReference>
<dbReference type="NCBIfam" id="TIGR02532">
    <property type="entry name" value="IV_pilin_GFxxxE"/>
    <property type="match status" value="1"/>
</dbReference>
<keyword evidence="2" id="KW-0812">Transmembrane</keyword>
<keyword evidence="2" id="KW-1133">Transmembrane helix</keyword>
<dbReference type="Proteomes" id="UP000242205">
    <property type="component" value="Chromosome"/>
</dbReference>
<feature type="compositionally biased region" description="Acidic residues" evidence="1">
    <location>
        <begin position="316"/>
        <end position="326"/>
    </location>
</feature>
<reference evidence="3 4" key="1">
    <citation type="submission" date="2018-01" db="EMBL/GenBank/DDBJ databases">
        <authorList>
            <person name="Fu G.-Y."/>
        </authorList>
    </citation>
    <scope>NUCLEOTIDE SEQUENCE [LARGE SCALE GENOMIC DNA]</scope>
    <source>
        <strain evidence="3 4">SY39</strain>
    </source>
</reference>
<dbReference type="KEGG" id="atw:C0099_11490"/>
<dbReference type="InterPro" id="IPR032092">
    <property type="entry name" value="PilW"/>
</dbReference>
<keyword evidence="2" id="KW-0472">Membrane</keyword>
<keyword evidence="4" id="KW-1185">Reference proteome</keyword>
<dbReference type="Pfam" id="PF07963">
    <property type="entry name" value="N_methyl"/>
    <property type="match status" value="1"/>
</dbReference>
<gene>
    <name evidence="3" type="ORF">C0099_11490</name>
</gene>
<feature type="transmembrane region" description="Helical" evidence="2">
    <location>
        <begin position="12"/>
        <end position="37"/>
    </location>
</feature>
<evidence type="ECO:0008006" key="5">
    <source>
        <dbReference type="Google" id="ProtNLM"/>
    </source>
</evidence>
<dbReference type="AlphaFoldDB" id="A0A2I6S8A4"/>
<dbReference type="EMBL" id="CP025682">
    <property type="protein sequence ID" value="AUN95494.1"/>
    <property type="molecule type" value="Genomic_DNA"/>
</dbReference>
<dbReference type="RefSeq" id="WP_102247542.1">
    <property type="nucleotide sequence ID" value="NZ_CP025682.1"/>
</dbReference>
<dbReference type="GO" id="GO:0043683">
    <property type="term" value="P:type IV pilus assembly"/>
    <property type="evidence" value="ECO:0007669"/>
    <property type="project" value="InterPro"/>
</dbReference>
<organism evidence="3 4">
    <name type="scientific">Pseudazoarcus pumilus</name>
    <dbReference type="NCBI Taxonomy" id="2067960"/>
    <lineage>
        <taxon>Bacteria</taxon>
        <taxon>Pseudomonadati</taxon>
        <taxon>Pseudomonadota</taxon>
        <taxon>Betaproteobacteria</taxon>
        <taxon>Rhodocyclales</taxon>
        <taxon>Zoogloeaceae</taxon>
        <taxon>Pseudazoarcus</taxon>
    </lineage>
</organism>
<sequence>MSRIDFPRDQRGVSLIELMIGIALSLLLLASVLYVFLSSRQGYDSQERLARLQESSRFAMEAVVEDLRRAGYLGGNADVETITGADDPDNEPSCTDEAWGKRIGRRIFAINDSAAGYDCIDNHLRGDVLVIRYAEAPIVETPADGRLYLRTSLFEGQLTVPPETNTVVDEPQWVRAMTARAYYVANSGRQCEGEDIPSLWVVAMDADGSPDGPQELVPGVEQFQVLLGVDTDGDRSVDDYVSAGAVADWDQVIAARVWVLARSECPEGGHSDSFSYAMGDLSPAYTPADNFRRQLSVATVQLRNRPSGEDAFGGGGDDDGEDDGEVTDPPPDGEAS</sequence>
<evidence type="ECO:0000313" key="3">
    <source>
        <dbReference type="EMBL" id="AUN95494.1"/>
    </source>
</evidence>
<accession>A0A2I6S8A4</accession>
<evidence type="ECO:0000256" key="2">
    <source>
        <dbReference type="SAM" id="Phobius"/>
    </source>
</evidence>